<comment type="similarity">
    <text evidence="1">Belongs to the membrane fusion protein (MFP) (TC 8.A.1) family.</text>
</comment>
<dbReference type="Gene3D" id="1.10.287.470">
    <property type="entry name" value="Helix hairpin bin"/>
    <property type="match status" value="1"/>
</dbReference>
<dbReference type="Gene3D" id="2.40.30.170">
    <property type="match status" value="1"/>
</dbReference>
<dbReference type="GO" id="GO:0015562">
    <property type="term" value="F:efflux transmembrane transporter activity"/>
    <property type="evidence" value="ECO:0007669"/>
    <property type="project" value="TreeGrafter"/>
</dbReference>
<dbReference type="Gene3D" id="2.40.50.100">
    <property type="match status" value="1"/>
</dbReference>
<keyword evidence="2" id="KW-0732">Signal</keyword>
<dbReference type="AlphaFoldDB" id="A0A1X7IZU2"/>
<dbReference type="NCBIfam" id="TIGR01730">
    <property type="entry name" value="RND_mfp"/>
    <property type="match status" value="1"/>
</dbReference>
<protein>
    <submittedName>
        <fullName evidence="3">RND family efflux transporter, MFP subunit</fullName>
    </submittedName>
</protein>
<dbReference type="OrthoDB" id="8992784at2"/>
<dbReference type="SUPFAM" id="SSF111369">
    <property type="entry name" value="HlyD-like secretion proteins"/>
    <property type="match status" value="1"/>
</dbReference>
<dbReference type="GO" id="GO:1990281">
    <property type="term" value="C:efflux pump complex"/>
    <property type="evidence" value="ECO:0007669"/>
    <property type="project" value="TreeGrafter"/>
</dbReference>
<proteinExistence type="inferred from homology"/>
<dbReference type="Proteomes" id="UP000193228">
    <property type="component" value="Unassembled WGS sequence"/>
</dbReference>
<dbReference type="PANTHER" id="PTHR30469:SF15">
    <property type="entry name" value="HLYD FAMILY OF SECRETION PROTEINS"/>
    <property type="match status" value="1"/>
</dbReference>
<dbReference type="PANTHER" id="PTHR30469">
    <property type="entry name" value="MULTIDRUG RESISTANCE PROTEIN MDTA"/>
    <property type="match status" value="1"/>
</dbReference>
<dbReference type="EMBL" id="FXAT01000002">
    <property type="protein sequence ID" value="SMG20912.1"/>
    <property type="molecule type" value="Genomic_DNA"/>
</dbReference>
<dbReference type="RefSeq" id="WP_085481211.1">
    <property type="nucleotide sequence ID" value="NZ_FXAT01000002.1"/>
</dbReference>
<gene>
    <name evidence="3" type="ORF">SAMN06265784_10226</name>
</gene>
<dbReference type="STRING" id="1515439.SAMN06265784_10226"/>
<feature type="signal peptide" evidence="2">
    <location>
        <begin position="1"/>
        <end position="46"/>
    </location>
</feature>
<dbReference type="InterPro" id="IPR006143">
    <property type="entry name" value="RND_pump_MFP"/>
</dbReference>
<organism evidence="3 4">
    <name type="scientific">Paraburkholderia susongensis</name>
    <dbReference type="NCBI Taxonomy" id="1515439"/>
    <lineage>
        <taxon>Bacteria</taxon>
        <taxon>Pseudomonadati</taxon>
        <taxon>Pseudomonadota</taxon>
        <taxon>Betaproteobacteria</taxon>
        <taxon>Burkholderiales</taxon>
        <taxon>Burkholderiaceae</taxon>
        <taxon>Paraburkholderia</taxon>
    </lineage>
</organism>
<evidence type="ECO:0000313" key="4">
    <source>
        <dbReference type="Proteomes" id="UP000193228"/>
    </source>
</evidence>
<name>A0A1X7IZU2_9BURK</name>
<feature type="chain" id="PRO_5012214308" evidence="2">
    <location>
        <begin position="47"/>
        <end position="386"/>
    </location>
</feature>
<evidence type="ECO:0000256" key="2">
    <source>
        <dbReference type="SAM" id="SignalP"/>
    </source>
</evidence>
<dbReference type="Gene3D" id="2.40.420.20">
    <property type="match status" value="1"/>
</dbReference>
<evidence type="ECO:0000313" key="3">
    <source>
        <dbReference type="EMBL" id="SMG20912.1"/>
    </source>
</evidence>
<accession>A0A1X7IZU2</accession>
<reference evidence="4" key="1">
    <citation type="submission" date="2017-04" db="EMBL/GenBank/DDBJ databases">
        <authorList>
            <person name="Varghese N."/>
            <person name="Submissions S."/>
        </authorList>
    </citation>
    <scope>NUCLEOTIDE SEQUENCE [LARGE SCALE GENOMIC DNA]</scope>
    <source>
        <strain evidence="4">LMG 29540</strain>
    </source>
</reference>
<evidence type="ECO:0000256" key="1">
    <source>
        <dbReference type="ARBA" id="ARBA00009477"/>
    </source>
</evidence>
<sequence length="386" mass="39330">MRNSLFPPLRPWPRAVTIAAIAPLAALAAPLAWAALLCASIHAAHAADSAAAEPQPSVAVQTVRVQRAVIAQPVRGFGIVAASASSLTTINLPYVARIVQMRVQTGQSVARGTPLFVVQADPAAVLAATQAKSALTLAQGELARTQSLYDKGLATQSQLASARKAADDAQQALAAQNQTGIAGGNKTITAPFAGVVLQLSAAQGDQVAAGAAILQLASGHLDATHDTRANVTLGIEPADAGSVHPGDTVTLHGLSAPLAKTAVAGRVVLVGAAVDQQSQLVDIGANVPLAQTPFIPGTRVAADIATRSGTHWIVPRAAVLEDGQGHYVFQITPQKKAHRVAVTIAVENGERYGVDGSLDAALGLVVSGNYELQDGMAVRAGGDTPR</sequence>
<keyword evidence="4" id="KW-1185">Reference proteome</keyword>